<accession>A0A7T5RJZ6</accession>
<evidence type="ECO:0000313" key="2">
    <source>
        <dbReference type="Proteomes" id="UP000595618"/>
    </source>
</evidence>
<dbReference type="Proteomes" id="UP000595618">
    <property type="component" value="Chromosome"/>
</dbReference>
<dbReference type="AlphaFoldDB" id="A0A7T5RJZ6"/>
<evidence type="ECO:0000313" key="1">
    <source>
        <dbReference type="EMBL" id="QQG45493.1"/>
    </source>
</evidence>
<reference evidence="1 2" key="1">
    <citation type="submission" date="2020-07" db="EMBL/GenBank/DDBJ databases">
        <title>Huge and variable diversity of episymbiotic CPR bacteria and DPANN archaea in groundwater ecosystems.</title>
        <authorList>
            <person name="He C.Y."/>
            <person name="Keren R."/>
            <person name="Whittaker M."/>
            <person name="Farag I.F."/>
            <person name="Doudna J."/>
            <person name="Cate J.H.D."/>
            <person name="Banfield J.F."/>
        </authorList>
    </citation>
    <scope>NUCLEOTIDE SEQUENCE [LARGE SCALE GENOMIC DNA]</scope>
    <source>
        <strain evidence="1">NC_groundwater_541_Ag_S-0.1um_46_50</strain>
    </source>
</reference>
<gene>
    <name evidence="1" type="ORF">HYW89_00950</name>
</gene>
<proteinExistence type="predicted"/>
<dbReference type="NCBIfam" id="NF041770">
    <property type="entry name" value="CFI_box_CTERM"/>
    <property type="match status" value="1"/>
</dbReference>
<dbReference type="InterPro" id="IPR049886">
    <property type="entry name" value="CFI_box_CTERM_dom"/>
</dbReference>
<sequence length="388" mass="43412">MANYKAITNFEFFNSCPDTPPCRCQLIPTKIKLRYKIAGQPPVDVDRTSGSDAITDLTAEGWTFVPPPTIAEPESAAKSGDFESLELTYRVFASCTCEITGECRSKTLELSVHYQKGKSTPDPTITAHEGALFDCSGDLNQPTPTPLTPSASSDNGSRAEITFSVSLPCVGCGGGGCVVRFGVKYDYTMESDCFITTAVYGTALHPEVKMLQGLRDNILRKTRWGNMFFTEYFRAYDKFSPEIAEKIKTNPDIKEAVLWGIVQPWVNYLKLALRRPQKWNLDNLDHELKEYLETMRREMEEWLSVIKPPEDFYNMSNADIVDELSIALLVLRGETDAYLERLRKLGALPLSLSADQHKNLSKKLISGGYKLPQINKIISLATQHPESP</sequence>
<protein>
    <submittedName>
        <fullName evidence="1">Uncharacterized protein</fullName>
    </submittedName>
</protein>
<name>A0A7T5RJZ6_9BACT</name>
<organism evidence="1 2">
    <name type="scientific">Candidatus Sungiibacteriota bacterium</name>
    <dbReference type="NCBI Taxonomy" id="2750080"/>
    <lineage>
        <taxon>Bacteria</taxon>
        <taxon>Candidatus Sungiibacteriota</taxon>
    </lineage>
</organism>
<dbReference type="EMBL" id="CP066690">
    <property type="protein sequence ID" value="QQG45493.1"/>
    <property type="molecule type" value="Genomic_DNA"/>
</dbReference>